<reference evidence="1" key="1">
    <citation type="submission" date="2023-08" db="EMBL/GenBank/DDBJ databases">
        <title>Genomic characterization of piscicolin 126 produced by Carnobacterium maltaromaticum CM22 strain isolated from salmon (Salmo salar).</title>
        <authorList>
            <person name="Gonzalez-Gragera E."/>
            <person name="Garcia-Lopez J.D."/>
            <person name="Teso-Perez C."/>
            <person name="Gimenez-Hernandez I."/>
            <person name="Peralta-Sanchez J.M."/>
            <person name="Valdivia E."/>
            <person name="Montalban-Lopez M."/>
            <person name="Martin-Platero A.M."/>
            <person name="Banos A."/>
            <person name="Martinez-Bueno M."/>
        </authorList>
    </citation>
    <scope>NUCLEOTIDE SEQUENCE</scope>
    <source>
        <strain evidence="1">CM22</strain>
    </source>
</reference>
<proteinExistence type="predicted"/>
<dbReference type="EMBL" id="JAVBVO010000003">
    <property type="protein sequence ID" value="MDZ5758082.1"/>
    <property type="molecule type" value="Genomic_DNA"/>
</dbReference>
<organism evidence="1 2">
    <name type="scientific">Carnobacterium maltaromaticum</name>
    <name type="common">Carnobacterium piscicola</name>
    <dbReference type="NCBI Taxonomy" id="2751"/>
    <lineage>
        <taxon>Bacteria</taxon>
        <taxon>Bacillati</taxon>
        <taxon>Bacillota</taxon>
        <taxon>Bacilli</taxon>
        <taxon>Lactobacillales</taxon>
        <taxon>Carnobacteriaceae</taxon>
        <taxon>Carnobacterium</taxon>
    </lineage>
</organism>
<comment type="caution">
    <text evidence="1">The sequence shown here is derived from an EMBL/GenBank/DDBJ whole genome shotgun (WGS) entry which is preliminary data.</text>
</comment>
<dbReference type="Proteomes" id="UP001290462">
    <property type="component" value="Unassembled WGS sequence"/>
</dbReference>
<accession>A0AAW9K2W6</accession>
<protein>
    <submittedName>
        <fullName evidence="1">Uncharacterized protein</fullName>
    </submittedName>
</protein>
<dbReference type="AlphaFoldDB" id="A0AAW9K2W6"/>
<sequence length="147" mass="17502">MTKLYKILVGTKMGREQHLYYEIVYYSAEYDYILTTQTKEPDWRNQGMSNTFSLEEAEKLIDNKILNEKYDFVKLIDLDEIDDDVKQKKDEQLTDTEYQLMWVLANEAVSAIEFKGGYEKFWFTEKEAKALLAKLAKIDDEIREVRE</sequence>
<evidence type="ECO:0000313" key="1">
    <source>
        <dbReference type="EMBL" id="MDZ5758082.1"/>
    </source>
</evidence>
<gene>
    <name evidence="1" type="ORF">RAK27_05365</name>
</gene>
<evidence type="ECO:0000313" key="2">
    <source>
        <dbReference type="Proteomes" id="UP001290462"/>
    </source>
</evidence>
<dbReference type="RefSeq" id="WP_322808658.1">
    <property type="nucleotide sequence ID" value="NZ_JAVBVO010000003.1"/>
</dbReference>
<name>A0AAW9K2W6_CARML</name>